<dbReference type="Gene3D" id="3.40.50.10140">
    <property type="entry name" value="Toll/interleukin-1 receptor homology (TIR) domain"/>
    <property type="match status" value="1"/>
</dbReference>
<sequence length="193" mass="22166">MRPTGKNLADPQIYKSAYFEASYAKRACIFLSHTRLDKDHVIKVGDYIMQSGFDIYLDIYDKELQRAADLGDHQAITQCLEKGIVNSTHMLCCLSEKTKHSWWVPYEMGYGKSKEHGIATLLLKDVNLEDIPSYLYISDVIKGIKSLNAYLHKLSQETESLLEKYAQNDIASPNTIKEFASPHPLDNYLKWRE</sequence>
<protein>
    <submittedName>
        <fullName evidence="2">Toll/interleukin-1 receptor domain-containing protein</fullName>
    </submittedName>
</protein>
<evidence type="ECO:0000313" key="2">
    <source>
        <dbReference type="EMBL" id="TYS51234.1"/>
    </source>
</evidence>
<gene>
    <name evidence="2" type="ORF">FZD51_04160</name>
</gene>
<organism evidence="2 3">
    <name type="scientific">Bacillus infantis</name>
    <dbReference type="NCBI Taxonomy" id="324767"/>
    <lineage>
        <taxon>Bacteria</taxon>
        <taxon>Bacillati</taxon>
        <taxon>Bacillota</taxon>
        <taxon>Bacilli</taxon>
        <taxon>Bacillales</taxon>
        <taxon>Bacillaceae</taxon>
        <taxon>Bacillus</taxon>
    </lineage>
</organism>
<dbReference type="GO" id="GO:0007165">
    <property type="term" value="P:signal transduction"/>
    <property type="evidence" value="ECO:0007669"/>
    <property type="project" value="InterPro"/>
</dbReference>
<evidence type="ECO:0000313" key="3">
    <source>
        <dbReference type="Proteomes" id="UP000322139"/>
    </source>
</evidence>
<comment type="caution">
    <text evidence="2">The sequence shown here is derived from an EMBL/GenBank/DDBJ whole genome shotgun (WGS) entry which is preliminary data.</text>
</comment>
<name>A0A5D4RNA7_9BACI</name>
<evidence type="ECO:0000259" key="1">
    <source>
        <dbReference type="Pfam" id="PF13676"/>
    </source>
</evidence>
<accession>A0A5D4RNA7</accession>
<dbReference type="EMBL" id="VTER01000002">
    <property type="protein sequence ID" value="TYS51234.1"/>
    <property type="molecule type" value="Genomic_DNA"/>
</dbReference>
<dbReference type="RefSeq" id="WP_148973610.1">
    <property type="nucleotide sequence ID" value="NZ_VTER01000002.1"/>
</dbReference>
<dbReference type="InterPro" id="IPR035897">
    <property type="entry name" value="Toll_tir_struct_dom_sf"/>
</dbReference>
<feature type="domain" description="TIR" evidence="1">
    <location>
        <begin position="29"/>
        <end position="125"/>
    </location>
</feature>
<reference evidence="2 3" key="1">
    <citation type="submission" date="2019-08" db="EMBL/GenBank/DDBJ databases">
        <title>Bacillus genomes from the desert of Cuatro Cienegas, Coahuila.</title>
        <authorList>
            <person name="Olmedo-Alvarez G."/>
        </authorList>
    </citation>
    <scope>NUCLEOTIDE SEQUENCE [LARGE SCALE GENOMIC DNA]</scope>
    <source>
        <strain evidence="2 3">CH446_14T</strain>
    </source>
</reference>
<dbReference type="AlphaFoldDB" id="A0A5D4RNA7"/>
<keyword evidence="2" id="KW-0675">Receptor</keyword>
<dbReference type="Proteomes" id="UP000322139">
    <property type="component" value="Unassembled WGS sequence"/>
</dbReference>
<dbReference type="InterPro" id="IPR000157">
    <property type="entry name" value="TIR_dom"/>
</dbReference>
<dbReference type="SUPFAM" id="SSF52200">
    <property type="entry name" value="Toll/Interleukin receptor TIR domain"/>
    <property type="match status" value="1"/>
</dbReference>
<dbReference type="Pfam" id="PF13676">
    <property type="entry name" value="TIR_2"/>
    <property type="match status" value="1"/>
</dbReference>
<proteinExistence type="predicted"/>